<gene>
    <name evidence="2" type="ORF">SAMN06297358_1422</name>
</gene>
<evidence type="ECO:0000256" key="1">
    <source>
        <dbReference type="SAM" id="MobiDB-lite"/>
    </source>
</evidence>
<dbReference type="PROSITE" id="PS51257">
    <property type="entry name" value="PROKAR_LIPOPROTEIN"/>
    <property type="match status" value="1"/>
</dbReference>
<feature type="region of interest" description="Disordered" evidence="1">
    <location>
        <begin position="44"/>
        <end position="65"/>
    </location>
</feature>
<evidence type="ECO:0000313" key="3">
    <source>
        <dbReference type="Proteomes" id="UP000219281"/>
    </source>
</evidence>
<evidence type="ECO:0000313" key="2">
    <source>
        <dbReference type="EMBL" id="SOD14136.1"/>
    </source>
</evidence>
<accession>A0A285ZWX0</accession>
<reference evidence="3" key="1">
    <citation type="submission" date="2017-09" db="EMBL/GenBank/DDBJ databases">
        <authorList>
            <person name="Varghese N."/>
            <person name="Submissions S."/>
        </authorList>
    </citation>
    <scope>NUCLEOTIDE SEQUENCE [LARGE SCALE GENOMIC DNA]</scope>
    <source>
        <strain evidence="3">CGMCC 1.12803</strain>
    </source>
</reference>
<dbReference type="Proteomes" id="UP000219281">
    <property type="component" value="Unassembled WGS sequence"/>
</dbReference>
<organism evidence="2 3">
    <name type="scientific">Pedobacter xixiisoli</name>
    <dbReference type="NCBI Taxonomy" id="1476464"/>
    <lineage>
        <taxon>Bacteria</taxon>
        <taxon>Pseudomonadati</taxon>
        <taxon>Bacteroidota</taxon>
        <taxon>Sphingobacteriia</taxon>
        <taxon>Sphingobacteriales</taxon>
        <taxon>Sphingobacteriaceae</taxon>
        <taxon>Pedobacter</taxon>
    </lineage>
</organism>
<dbReference type="OrthoDB" id="771256at2"/>
<name>A0A285ZWX0_9SPHI</name>
<protein>
    <submittedName>
        <fullName evidence="2">Uncharacterized protein</fullName>
    </submittedName>
</protein>
<sequence>MKSILVLIAVAFGVFISSCSSEKKQEKMWDTSVAADSDFINLDTGSASGASIDTASSKTDTTKVN</sequence>
<dbReference type="EMBL" id="OCMT01000002">
    <property type="protein sequence ID" value="SOD14136.1"/>
    <property type="molecule type" value="Genomic_DNA"/>
</dbReference>
<proteinExistence type="predicted"/>
<dbReference type="RefSeq" id="WP_138765776.1">
    <property type="nucleotide sequence ID" value="NZ_OCMT01000002.1"/>
</dbReference>
<dbReference type="AlphaFoldDB" id="A0A285ZWX0"/>
<keyword evidence="3" id="KW-1185">Reference proteome</keyword>